<comment type="caution">
    <text evidence="2">The sequence shown here is derived from an EMBL/GenBank/DDBJ whole genome shotgun (WGS) entry which is preliminary data.</text>
</comment>
<accession>A0ABQ8TZU6</accession>
<reference evidence="2 3" key="1">
    <citation type="journal article" date="2022" name="Allergy">
        <title>Genome assembly and annotation of Periplaneta americana reveal a comprehensive cockroach allergen profile.</title>
        <authorList>
            <person name="Wang L."/>
            <person name="Xiong Q."/>
            <person name="Saelim N."/>
            <person name="Wang L."/>
            <person name="Nong W."/>
            <person name="Wan A.T."/>
            <person name="Shi M."/>
            <person name="Liu X."/>
            <person name="Cao Q."/>
            <person name="Hui J.H.L."/>
            <person name="Sookrung N."/>
            <person name="Leung T.F."/>
            <person name="Tungtrongchitr A."/>
            <person name="Tsui S.K.W."/>
        </authorList>
    </citation>
    <scope>NUCLEOTIDE SEQUENCE [LARGE SCALE GENOMIC DNA]</scope>
    <source>
        <strain evidence="2">PWHHKU_190912</strain>
    </source>
</reference>
<proteinExistence type="predicted"/>
<dbReference type="Gene3D" id="3.30.420.10">
    <property type="entry name" value="Ribonuclease H-like superfamily/Ribonuclease H"/>
    <property type="match status" value="1"/>
</dbReference>
<sequence length="191" mass="22659">MACPSQTSGFNVPNYVRKGEERRGRDGERRNEKGKERKKKGKGERKEKEKEKKRGKKRNGRTLLKDDKRPGRPHTCNTAENVEKNRQIVHNGPHVHFEHERPQLWTENKWMLHDDKAAAHRALATRDKMFMKFKLKDRRLGTVEEIQSESQKVLDKLQERDFQEAFQKWQTCWDQCIAAQGDYFEGDRSQI</sequence>
<dbReference type="Proteomes" id="UP001148838">
    <property type="component" value="Unassembled WGS sequence"/>
</dbReference>
<organism evidence="2 3">
    <name type="scientific">Periplaneta americana</name>
    <name type="common">American cockroach</name>
    <name type="synonym">Blatta americana</name>
    <dbReference type="NCBI Taxonomy" id="6978"/>
    <lineage>
        <taxon>Eukaryota</taxon>
        <taxon>Metazoa</taxon>
        <taxon>Ecdysozoa</taxon>
        <taxon>Arthropoda</taxon>
        <taxon>Hexapoda</taxon>
        <taxon>Insecta</taxon>
        <taxon>Pterygota</taxon>
        <taxon>Neoptera</taxon>
        <taxon>Polyneoptera</taxon>
        <taxon>Dictyoptera</taxon>
        <taxon>Blattodea</taxon>
        <taxon>Blattoidea</taxon>
        <taxon>Blattidae</taxon>
        <taxon>Blattinae</taxon>
        <taxon>Periplaneta</taxon>
    </lineage>
</organism>
<evidence type="ECO:0000313" key="3">
    <source>
        <dbReference type="Proteomes" id="UP001148838"/>
    </source>
</evidence>
<gene>
    <name evidence="2" type="ORF">ANN_03297</name>
</gene>
<feature type="region of interest" description="Disordered" evidence="1">
    <location>
        <begin position="1"/>
        <end position="77"/>
    </location>
</feature>
<feature type="compositionally biased region" description="Basic and acidic residues" evidence="1">
    <location>
        <begin position="17"/>
        <end position="35"/>
    </location>
</feature>
<dbReference type="InterPro" id="IPR036397">
    <property type="entry name" value="RNaseH_sf"/>
</dbReference>
<evidence type="ECO:0000256" key="1">
    <source>
        <dbReference type="SAM" id="MobiDB-lite"/>
    </source>
</evidence>
<protein>
    <submittedName>
        <fullName evidence="2">Uncharacterized protein</fullName>
    </submittedName>
</protein>
<name>A0ABQ8TZU6_PERAM</name>
<feature type="compositionally biased region" description="Polar residues" evidence="1">
    <location>
        <begin position="1"/>
        <end position="11"/>
    </location>
</feature>
<keyword evidence="3" id="KW-1185">Reference proteome</keyword>
<evidence type="ECO:0000313" key="2">
    <source>
        <dbReference type="EMBL" id="KAJ4451823.1"/>
    </source>
</evidence>
<dbReference type="EMBL" id="JAJSOF020000001">
    <property type="protein sequence ID" value="KAJ4451823.1"/>
    <property type="molecule type" value="Genomic_DNA"/>
</dbReference>